<dbReference type="InterPro" id="IPR010572">
    <property type="entry name" value="Tail_dom"/>
</dbReference>
<dbReference type="AlphaFoldDB" id="A0A6N8FIU5"/>
<feature type="region of interest" description="Disordered" evidence="1">
    <location>
        <begin position="558"/>
        <end position="584"/>
    </location>
</feature>
<evidence type="ECO:0000313" key="4">
    <source>
        <dbReference type="Proteomes" id="UP000469125"/>
    </source>
</evidence>
<gene>
    <name evidence="3" type="ORF">GMD78_12335</name>
</gene>
<accession>A0A6N8FIU5</accession>
<sequence>MINLSTIDVLHHQSDEIVDFYSNKKKKFWNDTHFSSLENYVEYFNFIVSYDNSENVQQRNRVIIPGEDGDFREFIINESLKHEQNKEVYTIASFVEDLKKDKTIEPQVFEGITVNTFLDTILLGTGWQRGKTDYLGIRTIPVENTSYPFSVLKTGAKTFEGELNFRIETEGSKVTGRYVDLVERQGSWNGKEITVGKDLIGVKRRERSDIITALECYGPEREDGTRLKVIVTDEDARKRWGRPSNNPQHLWGIYEPQSVDEEMTEERLRSLGETELKKRVNSVVEYEADQASIEHIFGFDHEKVRKGDTVRIKDTSYTPALYLEARVKSVERSLSNPSQKKYILGDFIEFEEADVMALFRSMQKALSQKISEQQLQEYAEKVIPEQDTPPENPTKGDKWVDTSKNPPQMNLYDGSDWHTIKGEKGDPGDQGIQGPPGEDGLPSYTHIAYANSSDGTVDFSVNNPNRDYIGMYVDSNSTDSTDPSMYKWTKTKGLQGDQGIPGQPGEDGRTPYLHTAYATSSDGTSGFSTTDPTNKSYIGTYTDYVQSDSTDPSKYTWALFKGPKGDKGDQGPQGEQGPSGKDGIAYMGPDEPSNPAVNGTWFQTNSAGEVIAIKKWNGSTWDTAQMTVDVLNVLKLSALSADLGNVTAGDIRGVTMNLGNGQFIVEDGNVTFGGHLEGATGSFSGEFRAGNTLIDDNGILVDSGGFRIIDENTQLESLIYGASNMVNDHSFELVPLGTGSWSHATRRVDVDRMGNYFLWDIQGAREYARIQSTLNTSEFQRAHFGHQAAILENRYFWKQYVPLNIANMLTGRPYTVSVYFAAYEDTSAPVTSRLLVHAYDWEFNLIQSSSVANVSITINPNEPYLWKRVGATIHNLPQNTAYLRIRLDNSEDIRTLADGVQLIPYEYPTIYQPEDALFKYIQGITGYN</sequence>
<dbReference type="PANTHER" id="PTHR24637">
    <property type="entry name" value="COLLAGEN"/>
    <property type="match status" value="1"/>
</dbReference>
<feature type="compositionally biased region" description="Low complexity" evidence="1">
    <location>
        <begin position="429"/>
        <end position="440"/>
    </location>
</feature>
<name>A0A6N8FIU5_9BACI</name>
<evidence type="ECO:0000256" key="1">
    <source>
        <dbReference type="SAM" id="MobiDB-lite"/>
    </source>
</evidence>
<dbReference type="EMBL" id="WOCA01000009">
    <property type="protein sequence ID" value="MUK89161.1"/>
    <property type="molecule type" value="Genomic_DNA"/>
</dbReference>
<evidence type="ECO:0000313" key="3">
    <source>
        <dbReference type="EMBL" id="MUK89161.1"/>
    </source>
</evidence>
<organism evidence="3 4">
    <name type="scientific">Ornithinibacillus caprae</name>
    <dbReference type="NCBI Taxonomy" id="2678566"/>
    <lineage>
        <taxon>Bacteria</taxon>
        <taxon>Bacillati</taxon>
        <taxon>Bacillota</taxon>
        <taxon>Bacilli</taxon>
        <taxon>Bacillales</taxon>
        <taxon>Bacillaceae</taxon>
        <taxon>Ornithinibacillus</taxon>
    </lineage>
</organism>
<feature type="compositionally biased region" description="Low complexity" evidence="1">
    <location>
        <begin position="570"/>
        <end position="581"/>
    </location>
</feature>
<dbReference type="Pfam" id="PF06605">
    <property type="entry name" value="Prophage_tail"/>
    <property type="match status" value="1"/>
</dbReference>
<comment type="caution">
    <text evidence="3">The sequence shown here is derived from an EMBL/GenBank/DDBJ whole genome shotgun (WGS) entry which is preliminary data.</text>
</comment>
<dbReference type="Proteomes" id="UP000469125">
    <property type="component" value="Unassembled WGS sequence"/>
</dbReference>
<reference evidence="3 4" key="1">
    <citation type="submission" date="2019-11" db="EMBL/GenBank/DDBJ databases">
        <authorList>
            <person name="Li X."/>
        </authorList>
    </citation>
    <scope>NUCLEOTIDE SEQUENCE [LARGE SCALE GENOMIC DNA]</scope>
    <source>
        <strain evidence="3 4">L9</strain>
    </source>
</reference>
<dbReference type="NCBIfam" id="TIGR01665">
    <property type="entry name" value="put_anti_recept"/>
    <property type="match status" value="1"/>
</dbReference>
<feature type="region of interest" description="Disordered" evidence="1">
    <location>
        <begin position="381"/>
        <end position="442"/>
    </location>
</feature>
<proteinExistence type="predicted"/>
<feature type="compositionally biased region" description="Basic and acidic residues" evidence="1">
    <location>
        <begin position="415"/>
        <end position="427"/>
    </location>
</feature>
<dbReference type="Gene3D" id="1.20.5.320">
    <property type="entry name" value="6-Phosphogluconate Dehydrogenase, domain 3"/>
    <property type="match status" value="1"/>
</dbReference>
<evidence type="ECO:0000259" key="2">
    <source>
        <dbReference type="Pfam" id="PF06605"/>
    </source>
</evidence>
<feature type="domain" description="Tail spike" evidence="2">
    <location>
        <begin position="97"/>
        <end position="345"/>
    </location>
</feature>
<keyword evidence="4" id="KW-1185">Reference proteome</keyword>
<dbReference type="InterPro" id="IPR007119">
    <property type="entry name" value="Phage_tail_spike_N"/>
</dbReference>
<protein>
    <recommendedName>
        <fullName evidence="2">Tail spike domain-containing protein</fullName>
    </recommendedName>
</protein>